<sequence length="224" mass="26032">MNYFISFESSANIFETIFKDAVEEITSRLKLFSNVELSFTVSEDVNKPGNFNIVAPVDTESSDWMKYIAKKMNFCISADVTSYKEEFIFKPTIEFCRTNRELVILDVADFGCTTIELVYDKKDSEFTFYSTNHILFRNLRDISSYVSHHMNNSGLSNELKMFINKYQLKRDYQENDKKIIVKTLKAITDLIDTEFSNGDLTVKEKSIQKLSNQLKDIMLDIKTV</sequence>
<proteinExistence type="predicted"/>
<gene>
    <name evidence="1" type="ORF">FDZ14_29955</name>
</gene>
<organism evidence="1 2">
    <name type="scientific">Priestia megaterium</name>
    <name type="common">Bacillus megaterium</name>
    <dbReference type="NCBI Taxonomy" id="1404"/>
    <lineage>
        <taxon>Bacteria</taxon>
        <taxon>Bacillati</taxon>
        <taxon>Bacillota</taxon>
        <taxon>Bacilli</taxon>
        <taxon>Bacillales</taxon>
        <taxon>Bacillaceae</taxon>
        <taxon>Priestia</taxon>
    </lineage>
</organism>
<name>A0A6M6E6V4_PRIMG</name>
<protein>
    <submittedName>
        <fullName evidence="1">Uncharacterized protein</fullName>
    </submittedName>
</protein>
<dbReference type="Proteomes" id="UP000501076">
    <property type="component" value="Plasmid pFDU301A"/>
</dbReference>
<dbReference type="EMBL" id="CP045273">
    <property type="protein sequence ID" value="QJX80318.1"/>
    <property type="molecule type" value="Genomic_DNA"/>
</dbReference>
<evidence type="ECO:0000313" key="1">
    <source>
        <dbReference type="EMBL" id="QJX80318.1"/>
    </source>
</evidence>
<keyword evidence="1" id="KW-0614">Plasmid</keyword>
<dbReference type="RefSeq" id="WP_171778302.1">
    <property type="nucleotide sequence ID" value="NZ_CP045273.1"/>
</dbReference>
<dbReference type="AlphaFoldDB" id="A0A6M6E6V4"/>
<reference evidence="1 2" key="1">
    <citation type="submission" date="2019-10" db="EMBL/GenBank/DDBJ databases">
        <title>Complete genome sequences for adaption low water activity.</title>
        <authorList>
            <person name="Zhao L."/>
            <person name="Zhong J."/>
        </authorList>
    </citation>
    <scope>NUCLEOTIDE SEQUENCE [LARGE SCALE GENOMIC DNA]</scope>
    <source>
        <strain evidence="1 2">FDU301</strain>
        <plasmid evidence="2">pfdu301a</plasmid>
    </source>
</reference>
<evidence type="ECO:0000313" key="2">
    <source>
        <dbReference type="Proteomes" id="UP000501076"/>
    </source>
</evidence>
<accession>A0A6M6E6V4</accession>
<geneLocation type="plasmid" evidence="2">
    <name>pfdu301a</name>
</geneLocation>